<dbReference type="AlphaFoldDB" id="A0A8J6TWU5"/>
<dbReference type="SMART" id="SM00418">
    <property type="entry name" value="HTH_ARSR"/>
    <property type="match status" value="1"/>
</dbReference>
<accession>A0A8J6TWU5</accession>
<feature type="domain" description="HTH arsR-type" evidence="4">
    <location>
        <begin position="8"/>
        <end position="112"/>
    </location>
</feature>
<dbReference type="InterPro" id="IPR011991">
    <property type="entry name" value="ArsR-like_HTH"/>
</dbReference>
<sequence length="138" mass="15971">MGATKYEFYSDELINTADLLKAIAHPARLKALLIIANETDKDITIKDIAKEIKLSQSTLSVHLKQLHNSGLVKTAVINNESKCCKVFRVNKIAFTHLMNMLEHLLKKIELKNDDRYESFYHFYSKLKSVHNWNQCFES</sequence>
<dbReference type="GO" id="GO:0003677">
    <property type="term" value="F:DNA binding"/>
    <property type="evidence" value="ECO:0007669"/>
    <property type="project" value="UniProtKB-KW"/>
</dbReference>
<dbReference type="InterPro" id="IPR051081">
    <property type="entry name" value="HTH_MetalResp_TranReg"/>
</dbReference>
<evidence type="ECO:0000313" key="5">
    <source>
        <dbReference type="EMBL" id="MBC9811516.1"/>
    </source>
</evidence>
<dbReference type="InterPro" id="IPR001845">
    <property type="entry name" value="HTH_ArsR_DNA-bd_dom"/>
</dbReference>
<dbReference type="RefSeq" id="WP_163491830.1">
    <property type="nucleotide sequence ID" value="NZ_JACVEL010000002.1"/>
</dbReference>
<proteinExistence type="predicted"/>
<dbReference type="CDD" id="cd00090">
    <property type="entry name" value="HTH_ARSR"/>
    <property type="match status" value="1"/>
</dbReference>
<protein>
    <submittedName>
        <fullName evidence="5">Winged helix-turn-helix transcriptional regulator</fullName>
    </submittedName>
</protein>
<dbReference type="PANTHER" id="PTHR33154">
    <property type="entry name" value="TRANSCRIPTIONAL REGULATOR, ARSR FAMILY"/>
    <property type="match status" value="1"/>
</dbReference>
<dbReference type="Gene3D" id="1.10.10.10">
    <property type="entry name" value="Winged helix-like DNA-binding domain superfamily/Winged helix DNA-binding domain"/>
    <property type="match status" value="1"/>
</dbReference>
<evidence type="ECO:0000256" key="1">
    <source>
        <dbReference type="ARBA" id="ARBA00023015"/>
    </source>
</evidence>
<keyword evidence="2" id="KW-0238">DNA-binding</keyword>
<dbReference type="Pfam" id="PF01022">
    <property type="entry name" value="HTH_5"/>
    <property type="match status" value="1"/>
</dbReference>
<name>A0A8J6TWU5_9FLAO</name>
<comment type="caution">
    <text evidence="5">The sequence shown here is derived from an EMBL/GenBank/DDBJ whole genome shotgun (WGS) entry which is preliminary data.</text>
</comment>
<dbReference type="PRINTS" id="PR00778">
    <property type="entry name" value="HTHARSR"/>
</dbReference>
<dbReference type="PROSITE" id="PS50987">
    <property type="entry name" value="HTH_ARSR_2"/>
    <property type="match status" value="1"/>
</dbReference>
<reference evidence="5" key="1">
    <citation type="submission" date="2020-09" db="EMBL/GenBank/DDBJ databases">
        <title>Taishania pollutisoli gen. nov., sp. nov., Isolated from Tetrabromobisphenol A-Contaminated Soil.</title>
        <authorList>
            <person name="Chen Q."/>
        </authorList>
    </citation>
    <scope>NUCLEOTIDE SEQUENCE</scope>
    <source>
        <strain evidence="5">CZZ-1</strain>
    </source>
</reference>
<dbReference type="SUPFAM" id="SSF46785">
    <property type="entry name" value="Winged helix' DNA-binding domain"/>
    <property type="match status" value="1"/>
</dbReference>
<dbReference type="GO" id="GO:0003700">
    <property type="term" value="F:DNA-binding transcription factor activity"/>
    <property type="evidence" value="ECO:0007669"/>
    <property type="project" value="InterPro"/>
</dbReference>
<gene>
    <name evidence="5" type="ORF">H9Y05_03420</name>
</gene>
<organism evidence="5 6">
    <name type="scientific">Taishania pollutisoli</name>
    <dbReference type="NCBI Taxonomy" id="2766479"/>
    <lineage>
        <taxon>Bacteria</taxon>
        <taxon>Pseudomonadati</taxon>
        <taxon>Bacteroidota</taxon>
        <taxon>Flavobacteriia</taxon>
        <taxon>Flavobacteriales</taxon>
        <taxon>Crocinitomicaceae</taxon>
        <taxon>Taishania</taxon>
    </lineage>
</organism>
<evidence type="ECO:0000256" key="2">
    <source>
        <dbReference type="ARBA" id="ARBA00023125"/>
    </source>
</evidence>
<dbReference type="EMBL" id="JACVEL010000002">
    <property type="protein sequence ID" value="MBC9811516.1"/>
    <property type="molecule type" value="Genomic_DNA"/>
</dbReference>
<evidence type="ECO:0000256" key="3">
    <source>
        <dbReference type="ARBA" id="ARBA00023163"/>
    </source>
</evidence>
<dbReference type="PANTHER" id="PTHR33154:SF33">
    <property type="entry name" value="TRANSCRIPTIONAL REPRESSOR SDPR"/>
    <property type="match status" value="1"/>
</dbReference>
<keyword evidence="1" id="KW-0805">Transcription regulation</keyword>
<keyword evidence="3" id="KW-0804">Transcription</keyword>
<dbReference type="InterPro" id="IPR036388">
    <property type="entry name" value="WH-like_DNA-bd_sf"/>
</dbReference>
<dbReference type="InterPro" id="IPR036390">
    <property type="entry name" value="WH_DNA-bd_sf"/>
</dbReference>
<evidence type="ECO:0000313" key="6">
    <source>
        <dbReference type="Proteomes" id="UP000652681"/>
    </source>
</evidence>
<evidence type="ECO:0000259" key="4">
    <source>
        <dbReference type="PROSITE" id="PS50987"/>
    </source>
</evidence>
<dbReference type="Proteomes" id="UP000652681">
    <property type="component" value="Unassembled WGS sequence"/>
</dbReference>
<keyword evidence="6" id="KW-1185">Reference proteome</keyword>